<dbReference type="InParanoid" id="G5C3Q2"/>
<sequence>MVAFCAFGQNEPILLSIYDFSVAQQEAEMFRCYSATLPLPRKHQSQDALCSCPKLPHQGSFQIGEFEHTENSSTKMQIEKQRLETVTVNKNLTLTSSSLASSQQSKLQQSNMLTTDEMLHHFGFTQTGNISIERRHCNHQVDSAPTVTLL</sequence>
<accession>G5C3Q2</accession>
<dbReference type="PANTHER" id="PTHR44499">
    <property type="entry name" value="JOUBERIN"/>
    <property type="match status" value="1"/>
</dbReference>
<reference evidence="1 2" key="1">
    <citation type="journal article" date="2011" name="Nature">
        <title>Genome sequencing reveals insights into physiology and longevity of the naked mole rat.</title>
        <authorList>
            <person name="Kim E.B."/>
            <person name="Fang X."/>
            <person name="Fushan A.A."/>
            <person name="Huang Z."/>
            <person name="Lobanov A.V."/>
            <person name="Han L."/>
            <person name="Marino S.M."/>
            <person name="Sun X."/>
            <person name="Turanov A.A."/>
            <person name="Yang P."/>
            <person name="Yim S.H."/>
            <person name="Zhao X."/>
            <person name="Kasaikina M.V."/>
            <person name="Stoletzki N."/>
            <person name="Peng C."/>
            <person name="Polak P."/>
            <person name="Xiong Z."/>
            <person name="Kiezun A."/>
            <person name="Zhu Y."/>
            <person name="Chen Y."/>
            <person name="Kryukov G.V."/>
            <person name="Zhang Q."/>
            <person name="Peshkin L."/>
            <person name="Yang L."/>
            <person name="Bronson R.T."/>
            <person name="Buffenstein R."/>
            <person name="Wang B."/>
            <person name="Han C."/>
            <person name="Li Q."/>
            <person name="Chen L."/>
            <person name="Zhao W."/>
            <person name="Sunyaev S.R."/>
            <person name="Park T.J."/>
            <person name="Zhang G."/>
            <person name="Wang J."/>
            <person name="Gladyshev V.N."/>
        </authorList>
    </citation>
    <scope>NUCLEOTIDE SEQUENCE [LARGE SCALE GENOMIC DNA]</scope>
</reference>
<gene>
    <name evidence="1" type="ORF">GW7_10438</name>
</gene>
<evidence type="ECO:0000313" key="1">
    <source>
        <dbReference type="EMBL" id="EHB16163.1"/>
    </source>
</evidence>
<name>G5C3Q2_HETGA</name>
<proteinExistence type="predicted"/>
<dbReference type="PANTHER" id="PTHR44499:SF1">
    <property type="entry name" value="JOUBERIN"/>
    <property type="match status" value="1"/>
</dbReference>
<evidence type="ECO:0000313" key="2">
    <source>
        <dbReference type="Proteomes" id="UP000006813"/>
    </source>
</evidence>
<dbReference type="STRING" id="10181.G5C3Q2"/>
<dbReference type="EMBL" id="JH173175">
    <property type="protein sequence ID" value="EHB16163.1"/>
    <property type="molecule type" value="Genomic_DNA"/>
</dbReference>
<dbReference type="Proteomes" id="UP000006813">
    <property type="component" value="Unassembled WGS sequence"/>
</dbReference>
<dbReference type="AlphaFoldDB" id="G5C3Q2"/>
<dbReference type="InterPro" id="IPR052803">
    <property type="entry name" value="Cilium-Associated_Jouberin"/>
</dbReference>
<dbReference type="GO" id="GO:0044458">
    <property type="term" value="P:motile cilium assembly"/>
    <property type="evidence" value="ECO:0007669"/>
    <property type="project" value="TreeGrafter"/>
</dbReference>
<protein>
    <submittedName>
        <fullName evidence="1">Jouberin</fullName>
    </submittedName>
</protein>
<dbReference type="GO" id="GO:0036064">
    <property type="term" value="C:ciliary basal body"/>
    <property type="evidence" value="ECO:0007669"/>
    <property type="project" value="TreeGrafter"/>
</dbReference>
<organism evidence="1 2">
    <name type="scientific">Heterocephalus glaber</name>
    <name type="common">Naked mole rat</name>
    <dbReference type="NCBI Taxonomy" id="10181"/>
    <lineage>
        <taxon>Eukaryota</taxon>
        <taxon>Metazoa</taxon>
        <taxon>Chordata</taxon>
        <taxon>Craniata</taxon>
        <taxon>Vertebrata</taxon>
        <taxon>Euteleostomi</taxon>
        <taxon>Mammalia</taxon>
        <taxon>Eutheria</taxon>
        <taxon>Euarchontoglires</taxon>
        <taxon>Glires</taxon>
        <taxon>Rodentia</taxon>
        <taxon>Hystricomorpha</taxon>
        <taxon>Bathyergidae</taxon>
        <taxon>Heterocephalus</taxon>
    </lineage>
</organism>